<keyword evidence="3" id="KW-0812">Transmembrane</keyword>
<evidence type="ECO:0000313" key="6">
    <source>
        <dbReference type="Proteomes" id="UP000605992"/>
    </source>
</evidence>
<dbReference type="PANTHER" id="PTHR45625:SF3">
    <property type="entry name" value="PEPTIDYL-PROLYL CIS-TRANS ISOMERASE B-RELATED"/>
    <property type="match status" value="1"/>
</dbReference>
<dbReference type="PANTHER" id="PTHR45625">
    <property type="entry name" value="PEPTIDYL-PROLYL CIS-TRANS ISOMERASE-RELATED"/>
    <property type="match status" value="1"/>
</dbReference>
<keyword evidence="6" id="KW-1185">Reference proteome</keyword>
<name>A0A8J4DD41_9ACTN</name>
<feature type="region of interest" description="Disordered" evidence="2">
    <location>
        <begin position="1"/>
        <end position="48"/>
    </location>
</feature>
<gene>
    <name evidence="5" type="ORF">Pth03_65900</name>
</gene>
<evidence type="ECO:0000256" key="2">
    <source>
        <dbReference type="SAM" id="MobiDB-lite"/>
    </source>
</evidence>
<dbReference type="Gene3D" id="2.40.100.10">
    <property type="entry name" value="Cyclophilin-like"/>
    <property type="match status" value="1"/>
</dbReference>
<organism evidence="5 6">
    <name type="scientific">Planotetraspora thailandica</name>
    <dbReference type="NCBI Taxonomy" id="487172"/>
    <lineage>
        <taxon>Bacteria</taxon>
        <taxon>Bacillati</taxon>
        <taxon>Actinomycetota</taxon>
        <taxon>Actinomycetes</taxon>
        <taxon>Streptosporangiales</taxon>
        <taxon>Streptosporangiaceae</taxon>
        <taxon>Planotetraspora</taxon>
    </lineage>
</organism>
<dbReference type="Proteomes" id="UP000605992">
    <property type="component" value="Unassembled WGS sequence"/>
</dbReference>
<dbReference type="SUPFAM" id="SSF50891">
    <property type="entry name" value="Cyclophilin-like"/>
    <property type="match status" value="1"/>
</dbReference>
<feature type="compositionally biased region" description="Basic and acidic residues" evidence="2">
    <location>
        <begin position="23"/>
        <end position="48"/>
    </location>
</feature>
<keyword evidence="5" id="KW-0413">Isomerase</keyword>
<sequence>MADRHPAARPSETDSQEDAVVTGKDRQKQLAREHYERQRQARVDREQKARRTAIIGTTTAVVVVIGGIVAATALLGGNDDDVATASASASAAPSATAAAAEEPKPYDPATGTCGYVADTASGQVKNVGMPPAKVSTAPETMTIKTTLGDIVATLDTAKAPCTANSFRFLASKNYFDNTKCHRLGTDFPILQCGDPLAKADGKNPTDGQGGPGYRFVDENLEGAKYDRGVLAMANSGPNTNGSQFFIVFGDTGLNPAYTPFGTVTKGLGIIDKVAKQGVLPGGTGDGTGAPKEPVEIKHVTITGKS</sequence>
<evidence type="ECO:0000259" key="4">
    <source>
        <dbReference type="PROSITE" id="PS50072"/>
    </source>
</evidence>
<dbReference type="GO" id="GO:0003755">
    <property type="term" value="F:peptidyl-prolyl cis-trans isomerase activity"/>
    <property type="evidence" value="ECO:0007669"/>
    <property type="project" value="InterPro"/>
</dbReference>
<feature type="domain" description="PPIase cyclophilin-type" evidence="4">
    <location>
        <begin position="145"/>
        <end position="301"/>
    </location>
</feature>
<evidence type="ECO:0000256" key="3">
    <source>
        <dbReference type="SAM" id="Phobius"/>
    </source>
</evidence>
<protein>
    <submittedName>
        <fullName evidence="5">Peptidyl-prolyl cis-trans isomerase</fullName>
    </submittedName>
</protein>
<dbReference type="Pfam" id="PF00160">
    <property type="entry name" value="Pro_isomerase"/>
    <property type="match status" value="1"/>
</dbReference>
<evidence type="ECO:0000313" key="5">
    <source>
        <dbReference type="EMBL" id="GII58201.1"/>
    </source>
</evidence>
<dbReference type="EMBL" id="BOOR01000061">
    <property type="protein sequence ID" value="GII58201.1"/>
    <property type="molecule type" value="Genomic_DNA"/>
</dbReference>
<dbReference type="InterPro" id="IPR029000">
    <property type="entry name" value="Cyclophilin-like_dom_sf"/>
</dbReference>
<proteinExistence type="predicted"/>
<evidence type="ECO:0000256" key="1">
    <source>
        <dbReference type="ARBA" id="ARBA00002388"/>
    </source>
</evidence>
<dbReference type="InterPro" id="IPR002130">
    <property type="entry name" value="Cyclophilin-type_PPIase_dom"/>
</dbReference>
<accession>A0A8J4DD41</accession>
<keyword evidence="3" id="KW-1133">Transmembrane helix</keyword>
<feature type="transmembrane region" description="Helical" evidence="3">
    <location>
        <begin position="52"/>
        <end position="75"/>
    </location>
</feature>
<comment type="caution">
    <text evidence="5">The sequence shown here is derived from an EMBL/GenBank/DDBJ whole genome shotgun (WGS) entry which is preliminary data.</text>
</comment>
<comment type="function">
    <text evidence="1">PPIases accelerate the folding of proteins. It catalyzes the cis-trans isomerization of proline imidic peptide bonds in oligopeptides.</text>
</comment>
<dbReference type="AlphaFoldDB" id="A0A8J4DD41"/>
<dbReference type="CDD" id="cd00317">
    <property type="entry name" value="cyclophilin"/>
    <property type="match status" value="1"/>
</dbReference>
<keyword evidence="3" id="KW-0472">Membrane</keyword>
<dbReference type="InterPro" id="IPR044666">
    <property type="entry name" value="Cyclophilin_A-like"/>
</dbReference>
<dbReference type="PRINTS" id="PR00153">
    <property type="entry name" value="CSAPPISMRASE"/>
</dbReference>
<dbReference type="PROSITE" id="PS50072">
    <property type="entry name" value="CSA_PPIASE_2"/>
    <property type="match status" value="1"/>
</dbReference>
<reference evidence="5" key="1">
    <citation type="submission" date="2021-01" db="EMBL/GenBank/DDBJ databases">
        <title>Whole genome shotgun sequence of Planotetraspora thailandica NBRC 104271.</title>
        <authorList>
            <person name="Komaki H."/>
            <person name="Tamura T."/>
        </authorList>
    </citation>
    <scope>NUCLEOTIDE SEQUENCE</scope>
    <source>
        <strain evidence="5">NBRC 104271</strain>
    </source>
</reference>